<evidence type="ECO:0000259" key="9">
    <source>
        <dbReference type="Pfam" id="PF13868"/>
    </source>
</evidence>
<comment type="similarity">
    <text evidence="5">Belongs to the CFAP53 family.</text>
</comment>
<dbReference type="EMBL" id="CAJZBQ010000046">
    <property type="protein sequence ID" value="CAG9328793.1"/>
    <property type="molecule type" value="Genomic_DNA"/>
</dbReference>
<evidence type="ECO:0000256" key="6">
    <source>
        <dbReference type="ARBA" id="ARBA00033773"/>
    </source>
</evidence>
<evidence type="ECO:0000313" key="11">
    <source>
        <dbReference type="Proteomes" id="UP001162131"/>
    </source>
</evidence>
<accession>A0AAU9K490</accession>
<evidence type="ECO:0000256" key="1">
    <source>
        <dbReference type="ARBA" id="ARBA00004138"/>
    </source>
</evidence>
<dbReference type="PANTHER" id="PTHR31183:SF1">
    <property type="entry name" value="CILIA- AND FLAGELLA-ASSOCIATED PROTEIN 53"/>
    <property type="match status" value="1"/>
</dbReference>
<comment type="caution">
    <text evidence="10">The sequence shown here is derived from an EMBL/GenBank/DDBJ whole genome shotgun (WGS) entry which is preliminary data.</text>
</comment>
<dbReference type="InterPro" id="IPR043597">
    <property type="entry name" value="TPH_dom"/>
</dbReference>
<feature type="domain" description="Trichohyalin-plectin-homology" evidence="9">
    <location>
        <begin position="29"/>
        <end position="373"/>
    </location>
</feature>
<feature type="coiled-coil region" evidence="7">
    <location>
        <begin position="261"/>
        <end position="375"/>
    </location>
</feature>
<feature type="region of interest" description="Disordered" evidence="8">
    <location>
        <begin position="108"/>
        <end position="134"/>
    </location>
</feature>
<proteinExistence type="inferred from homology"/>
<dbReference type="Proteomes" id="UP001162131">
    <property type="component" value="Unassembled WGS sequence"/>
</dbReference>
<evidence type="ECO:0000256" key="3">
    <source>
        <dbReference type="ARBA" id="ARBA00023069"/>
    </source>
</evidence>
<name>A0AAU9K490_9CILI</name>
<protein>
    <recommendedName>
        <fullName evidence="6">Cilia- and flagella-associated protein 53</fullName>
    </recommendedName>
</protein>
<evidence type="ECO:0000313" key="10">
    <source>
        <dbReference type="EMBL" id="CAG9328793.1"/>
    </source>
</evidence>
<keyword evidence="11" id="KW-1185">Reference proteome</keyword>
<evidence type="ECO:0000256" key="2">
    <source>
        <dbReference type="ARBA" id="ARBA00023054"/>
    </source>
</evidence>
<dbReference type="InterPro" id="IPR043596">
    <property type="entry name" value="CFAP53/TCHP"/>
</dbReference>
<dbReference type="Pfam" id="PF13868">
    <property type="entry name" value="TPH"/>
    <property type="match status" value="1"/>
</dbReference>
<keyword evidence="2 7" id="KW-0175">Coiled coil</keyword>
<evidence type="ECO:0000256" key="7">
    <source>
        <dbReference type="SAM" id="Coils"/>
    </source>
</evidence>
<evidence type="ECO:0000256" key="4">
    <source>
        <dbReference type="ARBA" id="ARBA00023273"/>
    </source>
</evidence>
<gene>
    <name evidence="10" type="ORF">BSTOLATCC_MIC46783</name>
</gene>
<evidence type="ECO:0000256" key="5">
    <source>
        <dbReference type="ARBA" id="ARBA00033747"/>
    </source>
</evidence>
<dbReference type="PANTHER" id="PTHR31183">
    <property type="entry name" value="TRICHOPLEIN KERATIN FILAMENT-BINDING PROTEIN FAMILY MEMBER"/>
    <property type="match status" value="1"/>
</dbReference>
<reference evidence="10" key="1">
    <citation type="submission" date="2021-09" db="EMBL/GenBank/DDBJ databases">
        <authorList>
            <consortium name="AG Swart"/>
            <person name="Singh M."/>
            <person name="Singh A."/>
            <person name="Seah K."/>
            <person name="Emmerich C."/>
        </authorList>
    </citation>
    <scope>NUCLEOTIDE SEQUENCE</scope>
    <source>
        <strain evidence="10">ATCC30299</strain>
    </source>
</reference>
<dbReference type="GO" id="GO:0005929">
    <property type="term" value="C:cilium"/>
    <property type="evidence" value="ECO:0007669"/>
    <property type="project" value="UniProtKB-SubCell"/>
</dbReference>
<dbReference type="AlphaFoldDB" id="A0AAU9K490"/>
<keyword evidence="3" id="KW-0969">Cilium</keyword>
<organism evidence="10 11">
    <name type="scientific">Blepharisma stoltei</name>
    <dbReference type="NCBI Taxonomy" id="1481888"/>
    <lineage>
        <taxon>Eukaryota</taxon>
        <taxon>Sar</taxon>
        <taxon>Alveolata</taxon>
        <taxon>Ciliophora</taxon>
        <taxon>Postciliodesmatophora</taxon>
        <taxon>Heterotrichea</taxon>
        <taxon>Heterotrichida</taxon>
        <taxon>Blepharismidae</taxon>
        <taxon>Blepharisma</taxon>
    </lineage>
</organism>
<feature type="region of interest" description="Disordered" evidence="8">
    <location>
        <begin position="200"/>
        <end position="220"/>
    </location>
</feature>
<comment type="subcellular location">
    <subcellularLocation>
        <location evidence="1">Cell projection</location>
        <location evidence="1">Cilium</location>
    </subcellularLocation>
</comment>
<keyword evidence="4" id="KW-0966">Cell projection</keyword>
<evidence type="ECO:0000256" key="8">
    <source>
        <dbReference type="SAM" id="MobiDB-lite"/>
    </source>
</evidence>
<sequence>MAVRLEELKTIREKERKEEVNSKMMQRWKESADELRTQDSQLTAMRCKIEQEHQMWEKEQREKQLREENAIYDELWMREKIKKDQKELEELEKKEELNRQRLAYLNQQLAMREQNRKNQSQKDRDEKKMLNDEWEKEKQNEIALQRERERFMRDRNLEIIQHNELTKQIKKDEELREKELDKMLIAQIVQKERDQLEFEAQERRRHREEAKELQSHYKLRGQEDAELDRRIEEYANMESQQQWEEQERIWREREEARIKLLEEVYNNRADAIYERKRKEEEENQREIEEKERIAREVAKAEEIEQMRKTALRMTKVNHQDNLKWQIDEKNERKKKELQEEMYEQRAAKLAEIQYKKMIEEEKKRGMQLLDELRAKRPF</sequence>
<feature type="compositionally biased region" description="Basic and acidic residues" evidence="8">
    <location>
        <begin position="113"/>
        <end position="134"/>
    </location>
</feature>